<feature type="compositionally biased region" description="Low complexity" evidence="1">
    <location>
        <begin position="156"/>
        <end position="167"/>
    </location>
</feature>
<dbReference type="Proteomes" id="UP000283509">
    <property type="component" value="Unassembled WGS sequence"/>
</dbReference>
<protein>
    <submittedName>
        <fullName evidence="3">Uncharacterized protein</fullName>
    </submittedName>
</protein>
<keyword evidence="2" id="KW-0732">Signal</keyword>
<feature type="compositionally biased region" description="Pro residues" evidence="1">
    <location>
        <begin position="168"/>
        <end position="185"/>
    </location>
</feature>
<dbReference type="EMBL" id="QCYY01002675">
    <property type="protein sequence ID" value="ROT68382.1"/>
    <property type="molecule type" value="Genomic_DNA"/>
</dbReference>
<feature type="compositionally biased region" description="Pro residues" evidence="1">
    <location>
        <begin position="146"/>
        <end position="155"/>
    </location>
</feature>
<evidence type="ECO:0000313" key="4">
    <source>
        <dbReference type="Proteomes" id="UP000283509"/>
    </source>
</evidence>
<sequence>MGALRAFVVVLSLAVTSGAQRPLQYLEDVPPATPPSLLTTVPMSDANVPKSEKTEEHLLADKNKNVTEIKDQDQDLQDIQEKIMSTMPSSDQTEVTTEEMLAKVSTVTPTPEPLPTPLPVLIDIVPSQRPLSHPLPCLSPPLLNSPHPPADPCPTPNSLTSPHLPSHLPHPPLPSPTLPVPSPPS</sequence>
<name>A0A423SVZ9_PENVA</name>
<evidence type="ECO:0000256" key="2">
    <source>
        <dbReference type="SAM" id="SignalP"/>
    </source>
</evidence>
<evidence type="ECO:0000313" key="3">
    <source>
        <dbReference type="EMBL" id="ROT68382.1"/>
    </source>
</evidence>
<reference evidence="3 4" key="2">
    <citation type="submission" date="2019-01" db="EMBL/GenBank/DDBJ databases">
        <title>The decoding of complex shrimp genome reveals the adaptation for benthos swimmer, frequently molting mechanism and breeding impact on genome.</title>
        <authorList>
            <person name="Sun Y."/>
            <person name="Gao Y."/>
            <person name="Yu Y."/>
        </authorList>
    </citation>
    <scope>NUCLEOTIDE SEQUENCE [LARGE SCALE GENOMIC DNA]</scope>
    <source>
        <tissue evidence="3">Muscle</tissue>
    </source>
</reference>
<reference evidence="3 4" key="1">
    <citation type="submission" date="2018-04" db="EMBL/GenBank/DDBJ databases">
        <authorList>
            <person name="Zhang X."/>
            <person name="Yuan J."/>
            <person name="Li F."/>
            <person name="Xiang J."/>
        </authorList>
    </citation>
    <scope>NUCLEOTIDE SEQUENCE [LARGE SCALE GENOMIC DNA]</scope>
    <source>
        <tissue evidence="3">Muscle</tissue>
    </source>
</reference>
<comment type="caution">
    <text evidence="3">The sequence shown here is derived from an EMBL/GenBank/DDBJ whole genome shotgun (WGS) entry which is preliminary data.</text>
</comment>
<keyword evidence="4" id="KW-1185">Reference proteome</keyword>
<accession>A0A423SVZ9</accession>
<feature type="signal peptide" evidence="2">
    <location>
        <begin position="1"/>
        <end position="19"/>
    </location>
</feature>
<feature type="chain" id="PRO_5019289345" evidence="2">
    <location>
        <begin position="20"/>
        <end position="185"/>
    </location>
</feature>
<feature type="region of interest" description="Disordered" evidence="1">
    <location>
        <begin position="142"/>
        <end position="185"/>
    </location>
</feature>
<dbReference type="AlphaFoldDB" id="A0A423SVZ9"/>
<gene>
    <name evidence="3" type="ORF">C7M84_013467</name>
</gene>
<organism evidence="3 4">
    <name type="scientific">Penaeus vannamei</name>
    <name type="common">Whiteleg shrimp</name>
    <name type="synonym">Litopenaeus vannamei</name>
    <dbReference type="NCBI Taxonomy" id="6689"/>
    <lineage>
        <taxon>Eukaryota</taxon>
        <taxon>Metazoa</taxon>
        <taxon>Ecdysozoa</taxon>
        <taxon>Arthropoda</taxon>
        <taxon>Crustacea</taxon>
        <taxon>Multicrustacea</taxon>
        <taxon>Malacostraca</taxon>
        <taxon>Eumalacostraca</taxon>
        <taxon>Eucarida</taxon>
        <taxon>Decapoda</taxon>
        <taxon>Dendrobranchiata</taxon>
        <taxon>Penaeoidea</taxon>
        <taxon>Penaeidae</taxon>
        <taxon>Penaeus</taxon>
    </lineage>
</organism>
<proteinExistence type="predicted"/>
<evidence type="ECO:0000256" key="1">
    <source>
        <dbReference type="SAM" id="MobiDB-lite"/>
    </source>
</evidence>